<proteinExistence type="predicted"/>
<keyword evidence="1" id="KW-1133">Transmembrane helix</keyword>
<keyword evidence="1" id="KW-0472">Membrane</keyword>
<name>A0AAE0U157_9PEZI</name>
<gene>
    <name evidence="2" type="ORF">B0H63DRAFT_520845</name>
</gene>
<evidence type="ECO:0000313" key="2">
    <source>
        <dbReference type="EMBL" id="KAK3386770.1"/>
    </source>
</evidence>
<protein>
    <submittedName>
        <fullName evidence="2">Uncharacterized protein</fullName>
    </submittedName>
</protein>
<sequence length="121" mass="13618">MIQDKAELDKADLFVEGRHEELLRHLMPTKSQGHSVMVACLVNILFMTVKYRGHGPEQWTPELIAAKSIGTTGNTPIQFRSTPGASLPLARYQALRHIGFVTNTIMSAFIWIIPMYGMDDF</sequence>
<dbReference type="EMBL" id="JAULSW010000003">
    <property type="protein sequence ID" value="KAK3386770.1"/>
    <property type="molecule type" value="Genomic_DNA"/>
</dbReference>
<organism evidence="2 3">
    <name type="scientific">Podospora didyma</name>
    <dbReference type="NCBI Taxonomy" id="330526"/>
    <lineage>
        <taxon>Eukaryota</taxon>
        <taxon>Fungi</taxon>
        <taxon>Dikarya</taxon>
        <taxon>Ascomycota</taxon>
        <taxon>Pezizomycotina</taxon>
        <taxon>Sordariomycetes</taxon>
        <taxon>Sordariomycetidae</taxon>
        <taxon>Sordariales</taxon>
        <taxon>Podosporaceae</taxon>
        <taxon>Podospora</taxon>
    </lineage>
</organism>
<evidence type="ECO:0000256" key="1">
    <source>
        <dbReference type="SAM" id="Phobius"/>
    </source>
</evidence>
<accession>A0AAE0U157</accession>
<feature type="transmembrane region" description="Helical" evidence="1">
    <location>
        <begin position="98"/>
        <end position="117"/>
    </location>
</feature>
<keyword evidence="3" id="KW-1185">Reference proteome</keyword>
<comment type="caution">
    <text evidence="2">The sequence shown here is derived from an EMBL/GenBank/DDBJ whole genome shotgun (WGS) entry which is preliminary data.</text>
</comment>
<reference evidence="2" key="1">
    <citation type="journal article" date="2023" name="Mol. Phylogenet. Evol.">
        <title>Genome-scale phylogeny and comparative genomics of the fungal order Sordariales.</title>
        <authorList>
            <person name="Hensen N."/>
            <person name="Bonometti L."/>
            <person name="Westerberg I."/>
            <person name="Brannstrom I.O."/>
            <person name="Guillou S."/>
            <person name="Cros-Aarteil S."/>
            <person name="Calhoun S."/>
            <person name="Haridas S."/>
            <person name="Kuo A."/>
            <person name="Mondo S."/>
            <person name="Pangilinan J."/>
            <person name="Riley R."/>
            <person name="LaButti K."/>
            <person name="Andreopoulos B."/>
            <person name="Lipzen A."/>
            <person name="Chen C."/>
            <person name="Yan M."/>
            <person name="Daum C."/>
            <person name="Ng V."/>
            <person name="Clum A."/>
            <person name="Steindorff A."/>
            <person name="Ohm R.A."/>
            <person name="Martin F."/>
            <person name="Silar P."/>
            <person name="Natvig D.O."/>
            <person name="Lalanne C."/>
            <person name="Gautier V."/>
            <person name="Ament-Velasquez S.L."/>
            <person name="Kruys A."/>
            <person name="Hutchinson M.I."/>
            <person name="Powell A.J."/>
            <person name="Barry K."/>
            <person name="Miller A.N."/>
            <person name="Grigoriev I.V."/>
            <person name="Debuchy R."/>
            <person name="Gladieux P."/>
            <person name="Hiltunen Thoren M."/>
            <person name="Johannesson H."/>
        </authorList>
    </citation>
    <scope>NUCLEOTIDE SEQUENCE</scope>
    <source>
        <strain evidence="2">CBS 232.78</strain>
    </source>
</reference>
<reference evidence="2" key="2">
    <citation type="submission" date="2023-06" db="EMBL/GenBank/DDBJ databases">
        <authorList>
            <consortium name="Lawrence Berkeley National Laboratory"/>
            <person name="Haridas S."/>
            <person name="Hensen N."/>
            <person name="Bonometti L."/>
            <person name="Westerberg I."/>
            <person name="Brannstrom I.O."/>
            <person name="Guillou S."/>
            <person name="Cros-Aarteil S."/>
            <person name="Calhoun S."/>
            <person name="Kuo A."/>
            <person name="Mondo S."/>
            <person name="Pangilinan J."/>
            <person name="Riley R."/>
            <person name="LaButti K."/>
            <person name="Andreopoulos B."/>
            <person name="Lipzen A."/>
            <person name="Chen C."/>
            <person name="Yanf M."/>
            <person name="Daum C."/>
            <person name="Ng V."/>
            <person name="Clum A."/>
            <person name="Steindorff A."/>
            <person name="Ohm R."/>
            <person name="Martin F."/>
            <person name="Silar P."/>
            <person name="Natvig D."/>
            <person name="Lalanne C."/>
            <person name="Gautier V."/>
            <person name="Ament-velasquez S.L."/>
            <person name="Kruys A."/>
            <person name="Hutchinson M.I."/>
            <person name="Powell A.J."/>
            <person name="Barry K."/>
            <person name="Miller A.N."/>
            <person name="Grigoriev I.V."/>
            <person name="Debuchy R."/>
            <person name="Gladieux P."/>
            <person name="Thoren M.H."/>
            <person name="Johannesson H."/>
        </authorList>
    </citation>
    <scope>NUCLEOTIDE SEQUENCE</scope>
    <source>
        <strain evidence="2">CBS 232.78</strain>
    </source>
</reference>
<evidence type="ECO:0000313" key="3">
    <source>
        <dbReference type="Proteomes" id="UP001285441"/>
    </source>
</evidence>
<dbReference type="Proteomes" id="UP001285441">
    <property type="component" value="Unassembled WGS sequence"/>
</dbReference>
<dbReference type="AlphaFoldDB" id="A0AAE0U157"/>
<keyword evidence="1" id="KW-0812">Transmembrane</keyword>